<dbReference type="HAMAP" id="MF_00158">
    <property type="entry name" value="PanC"/>
    <property type="match status" value="1"/>
</dbReference>
<evidence type="ECO:0000256" key="7">
    <source>
        <dbReference type="ARBA" id="ARBA00022741"/>
    </source>
</evidence>
<evidence type="ECO:0000256" key="10">
    <source>
        <dbReference type="ARBA" id="ARBA00032806"/>
    </source>
</evidence>
<dbReference type="EMBL" id="JASNWA010000003">
    <property type="protein sequence ID" value="KAK3177870.1"/>
    <property type="molecule type" value="Genomic_DNA"/>
</dbReference>
<evidence type="ECO:0000256" key="2">
    <source>
        <dbReference type="ARBA" id="ARBA00009256"/>
    </source>
</evidence>
<evidence type="ECO:0000256" key="9">
    <source>
        <dbReference type="ARBA" id="ARBA00029902"/>
    </source>
</evidence>
<dbReference type="GO" id="GO:0005524">
    <property type="term" value="F:ATP binding"/>
    <property type="evidence" value="ECO:0007669"/>
    <property type="project" value="UniProtKB-KW"/>
</dbReference>
<evidence type="ECO:0000313" key="12">
    <source>
        <dbReference type="EMBL" id="KAK3177870.1"/>
    </source>
</evidence>
<dbReference type="AlphaFoldDB" id="A0AAD9ZFP5"/>
<dbReference type="Pfam" id="PF02569">
    <property type="entry name" value="Pantoate_ligase"/>
    <property type="match status" value="1"/>
</dbReference>
<proteinExistence type="inferred from homology"/>
<dbReference type="InterPro" id="IPR003721">
    <property type="entry name" value="Pantoate_ligase"/>
</dbReference>
<keyword evidence="7" id="KW-0547">Nucleotide-binding</keyword>
<dbReference type="InterPro" id="IPR014729">
    <property type="entry name" value="Rossmann-like_a/b/a_fold"/>
</dbReference>
<keyword evidence="13" id="KW-1185">Reference proteome</keyword>
<dbReference type="Gene3D" id="3.40.50.620">
    <property type="entry name" value="HUPs"/>
    <property type="match status" value="1"/>
</dbReference>
<comment type="similarity">
    <text evidence="2">Belongs to the pantothenate synthetase family.</text>
</comment>
<comment type="caution">
    <text evidence="12">The sequence shown here is derived from an EMBL/GenBank/DDBJ whole genome shotgun (WGS) entry which is preliminary data.</text>
</comment>
<dbReference type="Proteomes" id="UP001276659">
    <property type="component" value="Unassembled WGS sequence"/>
</dbReference>
<evidence type="ECO:0000256" key="6">
    <source>
        <dbReference type="ARBA" id="ARBA00022655"/>
    </source>
</evidence>
<evidence type="ECO:0000256" key="4">
    <source>
        <dbReference type="ARBA" id="ARBA00015647"/>
    </source>
</evidence>
<evidence type="ECO:0000256" key="5">
    <source>
        <dbReference type="ARBA" id="ARBA00022598"/>
    </source>
</evidence>
<dbReference type="Gene3D" id="3.30.1300.10">
    <property type="entry name" value="Pantoate-beta-alanine ligase, C-terminal domain"/>
    <property type="match status" value="1"/>
</dbReference>
<protein>
    <recommendedName>
        <fullName evidence="4">Pantoate--beta-alanine ligase</fullName>
        <ecNumber evidence="3">6.3.2.1</ecNumber>
    </recommendedName>
    <alternativeName>
        <fullName evidence="10">Pantoate-activating enzyme</fullName>
    </alternativeName>
    <alternativeName>
        <fullName evidence="9">Pantothenate synthetase</fullName>
    </alternativeName>
</protein>
<keyword evidence="8" id="KW-0067">ATP-binding</keyword>
<dbReference type="InterPro" id="IPR042176">
    <property type="entry name" value="Pantoate_ligase_C"/>
</dbReference>
<dbReference type="SUPFAM" id="SSF52374">
    <property type="entry name" value="Nucleotidylyl transferase"/>
    <property type="match status" value="1"/>
</dbReference>
<comment type="catalytic activity">
    <reaction evidence="11">
        <text>(R)-pantoate + beta-alanine + ATP = (R)-pantothenate + AMP + diphosphate + H(+)</text>
        <dbReference type="Rhea" id="RHEA:10912"/>
        <dbReference type="ChEBI" id="CHEBI:15378"/>
        <dbReference type="ChEBI" id="CHEBI:15980"/>
        <dbReference type="ChEBI" id="CHEBI:29032"/>
        <dbReference type="ChEBI" id="CHEBI:30616"/>
        <dbReference type="ChEBI" id="CHEBI:33019"/>
        <dbReference type="ChEBI" id="CHEBI:57966"/>
        <dbReference type="ChEBI" id="CHEBI:456215"/>
        <dbReference type="EC" id="6.3.2.1"/>
    </reaction>
</comment>
<keyword evidence="5" id="KW-0436">Ligase</keyword>
<keyword evidence="6" id="KW-0566">Pantothenate biosynthesis</keyword>
<dbReference type="GO" id="GO:0004592">
    <property type="term" value="F:pantoate-beta-alanine ligase activity"/>
    <property type="evidence" value="ECO:0007669"/>
    <property type="project" value="UniProtKB-EC"/>
</dbReference>
<comment type="pathway">
    <text evidence="1">Cofactor biosynthesis; (R)-pantothenate biosynthesis; (R)-pantothenate from (R)-pantoate and beta-alanine: step 1/1.</text>
</comment>
<evidence type="ECO:0000256" key="3">
    <source>
        <dbReference type="ARBA" id="ARBA00012219"/>
    </source>
</evidence>
<name>A0AAD9ZFP5_9LECA</name>
<gene>
    <name evidence="12" type="ORF">OEA41_000002</name>
</gene>
<organism evidence="12 13">
    <name type="scientific">Lepraria neglecta</name>
    <dbReference type="NCBI Taxonomy" id="209136"/>
    <lineage>
        <taxon>Eukaryota</taxon>
        <taxon>Fungi</taxon>
        <taxon>Dikarya</taxon>
        <taxon>Ascomycota</taxon>
        <taxon>Pezizomycotina</taxon>
        <taxon>Lecanoromycetes</taxon>
        <taxon>OSLEUM clade</taxon>
        <taxon>Lecanoromycetidae</taxon>
        <taxon>Lecanorales</taxon>
        <taxon>Lecanorineae</taxon>
        <taxon>Stereocaulaceae</taxon>
        <taxon>Lepraria</taxon>
    </lineage>
</organism>
<dbReference type="EC" id="6.3.2.1" evidence="3"/>
<evidence type="ECO:0000256" key="1">
    <source>
        <dbReference type="ARBA" id="ARBA00004990"/>
    </source>
</evidence>
<dbReference type="GO" id="GO:0015940">
    <property type="term" value="P:pantothenate biosynthetic process"/>
    <property type="evidence" value="ECO:0007669"/>
    <property type="project" value="UniProtKB-KW"/>
</dbReference>
<evidence type="ECO:0000256" key="8">
    <source>
        <dbReference type="ARBA" id="ARBA00022840"/>
    </source>
</evidence>
<dbReference type="PANTHER" id="PTHR21299:SF1">
    <property type="entry name" value="PANTOATE--BETA-ALANINE LIGASE"/>
    <property type="match status" value="1"/>
</dbReference>
<evidence type="ECO:0000313" key="13">
    <source>
        <dbReference type="Proteomes" id="UP001276659"/>
    </source>
</evidence>
<evidence type="ECO:0000256" key="11">
    <source>
        <dbReference type="ARBA" id="ARBA00048258"/>
    </source>
</evidence>
<reference evidence="12" key="1">
    <citation type="submission" date="2022-11" db="EMBL/GenBank/DDBJ databases">
        <title>Chromosomal genome sequence assembly and mating type (MAT) locus characterization of the leprose asexual lichenized fungus Lepraria neglecta (Nyl.) Erichsen.</title>
        <authorList>
            <person name="Allen J.L."/>
            <person name="Pfeffer B."/>
        </authorList>
    </citation>
    <scope>NUCLEOTIDE SEQUENCE</scope>
    <source>
        <strain evidence="12">Allen 5258</strain>
    </source>
</reference>
<dbReference type="PANTHER" id="PTHR21299">
    <property type="entry name" value="CYTIDYLATE KINASE/PANTOATE-BETA-ALANINE LIGASE"/>
    <property type="match status" value="1"/>
</dbReference>
<accession>A0AAD9ZFP5</accession>
<sequence>MSTPENSLPVLHTVSAMRQFRSTLPEPVALVPTMGMLHRGHMSLIRLAARRALSVVVSVYVNPTQLTSVEEQGAYPVNLDHDVQRLQHLKGELCRERQGHEYTVLAVFAPTDQELYPHGTDLRQRFCSHVVISPELTGVLEGEDHPTHFLGVGTVCLKLFNMVRPQLAVFGEKDYQQTVVIKRLVEEFLLGLEVVVAPTIREADGLAVSSRNAFLGLERRAVAAVLHRALKAGITTYQDEGKSCENERDKVREIRAIMSLLK</sequence>